<dbReference type="Pfam" id="PF07695">
    <property type="entry name" value="7TMR-DISM_7TM"/>
    <property type="match status" value="1"/>
</dbReference>
<evidence type="ECO:0000313" key="5">
    <source>
        <dbReference type="Proteomes" id="UP000067461"/>
    </source>
</evidence>
<dbReference type="Pfam" id="PF00990">
    <property type="entry name" value="GGDEF"/>
    <property type="match status" value="1"/>
</dbReference>
<feature type="transmembrane region" description="Helical" evidence="1">
    <location>
        <begin position="355"/>
        <end position="375"/>
    </location>
</feature>
<dbReference type="CDD" id="cd01949">
    <property type="entry name" value="GGDEF"/>
    <property type="match status" value="1"/>
</dbReference>
<dbReference type="SUPFAM" id="SSF55073">
    <property type="entry name" value="Nucleotide cyclase"/>
    <property type="match status" value="1"/>
</dbReference>
<dbReference type="InterPro" id="IPR011623">
    <property type="entry name" value="7TMR_DISM_rcpt_extracell_dom1"/>
</dbReference>
<dbReference type="InterPro" id="IPR043128">
    <property type="entry name" value="Rev_trsase/Diguanyl_cyclase"/>
</dbReference>
<dbReference type="PANTHER" id="PTHR46663">
    <property type="entry name" value="DIGUANYLATE CYCLASE DGCT-RELATED"/>
    <property type="match status" value="1"/>
</dbReference>
<reference evidence="4 5" key="1">
    <citation type="journal article" date="2014" name="Nat. Commun.">
        <title>Physiological and genomic features of highly alkaliphilic hydrogen-utilizing Betaproteobacteria from a continental serpentinizing site.</title>
        <authorList>
            <person name="Suzuki S."/>
            <person name="Kuenen J.G."/>
            <person name="Schipper K."/>
            <person name="van der Velde S."/>
            <person name="Ishii S."/>
            <person name="Wu A."/>
            <person name="Sorokin D.Y."/>
            <person name="Tenney A."/>
            <person name="Meng X.Y."/>
            <person name="Morrill P.L."/>
            <person name="Kamagata Y."/>
            <person name="Muyzer G."/>
            <person name="Nealson K.H."/>
        </authorList>
    </citation>
    <scope>NUCLEOTIDE SEQUENCE [LARGE SCALE GENOMIC DNA]</scope>
    <source>
        <strain evidence="4 5">A1</strain>
    </source>
</reference>
<dbReference type="STRING" id="1458425.SRAA_2024"/>
<dbReference type="Pfam" id="PF07696">
    <property type="entry name" value="7TMR-DISMED2"/>
    <property type="match status" value="1"/>
</dbReference>
<evidence type="ECO:0000256" key="2">
    <source>
        <dbReference type="SAM" id="SignalP"/>
    </source>
</evidence>
<organism evidence="4 5">
    <name type="scientific">Serpentinimonas raichei</name>
    <dbReference type="NCBI Taxonomy" id="1458425"/>
    <lineage>
        <taxon>Bacteria</taxon>
        <taxon>Pseudomonadati</taxon>
        <taxon>Pseudomonadota</taxon>
        <taxon>Betaproteobacteria</taxon>
        <taxon>Burkholderiales</taxon>
        <taxon>Comamonadaceae</taxon>
        <taxon>Serpentinimonas</taxon>
    </lineage>
</organism>
<feature type="transmembrane region" description="Helical" evidence="1">
    <location>
        <begin position="329"/>
        <end position="346"/>
    </location>
</feature>
<dbReference type="PROSITE" id="PS50887">
    <property type="entry name" value="GGDEF"/>
    <property type="match status" value="1"/>
</dbReference>
<dbReference type="Proteomes" id="UP000067461">
    <property type="component" value="Chromosome"/>
</dbReference>
<keyword evidence="1" id="KW-0812">Transmembrane</keyword>
<keyword evidence="1" id="KW-1133">Transmembrane helix</keyword>
<dbReference type="Gene3D" id="3.30.70.270">
    <property type="match status" value="1"/>
</dbReference>
<keyword evidence="1" id="KW-0472">Membrane</keyword>
<dbReference type="PANTHER" id="PTHR46663:SF2">
    <property type="entry name" value="GGDEF DOMAIN-CONTAINING PROTEIN"/>
    <property type="match status" value="1"/>
</dbReference>
<evidence type="ECO:0000313" key="4">
    <source>
        <dbReference type="EMBL" id="BAO81878.1"/>
    </source>
</evidence>
<dbReference type="NCBIfam" id="TIGR00254">
    <property type="entry name" value="GGDEF"/>
    <property type="match status" value="1"/>
</dbReference>
<proteinExistence type="predicted"/>
<dbReference type="InterPro" id="IPR052163">
    <property type="entry name" value="DGC-Regulatory_Protein"/>
</dbReference>
<keyword evidence="5" id="KW-1185">Reference proteome</keyword>
<feature type="transmembrane region" description="Helical" evidence="1">
    <location>
        <begin position="300"/>
        <end position="323"/>
    </location>
</feature>
<feature type="chain" id="PRO_5001584793" description="GGDEF domain-containing protein" evidence="2">
    <location>
        <begin position="19"/>
        <end position="600"/>
    </location>
</feature>
<dbReference type="HOGENOM" id="CLU_000445_105_4_4"/>
<feature type="signal peptide" evidence="2">
    <location>
        <begin position="1"/>
        <end position="18"/>
    </location>
</feature>
<protein>
    <recommendedName>
        <fullName evidence="3">GGDEF domain-containing protein</fullName>
    </recommendedName>
</protein>
<evidence type="ECO:0000259" key="3">
    <source>
        <dbReference type="PROSITE" id="PS50887"/>
    </source>
</evidence>
<dbReference type="Gene3D" id="2.60.40.2380">
    <property type="match status" value="1"/>
</dbReference>
<gene>
    <name evidence="4" type="ORF">SRAA_2024</name>
</gene>
<feature type="transmembrane region" description="Helical" evidence="1">
    <location>
        <begin position="231"/>
        <end position="249"/>
    </location>
</feature>
<dbReference type="InterPro" id="IPR011622">
    <property type="entry name" value="7TMR_DISM_rcpt_extracell_dom2"/>
</dbReference>
<dbReference type="KEGG" id="cbaa:SRAA_2024"/>
<dbReference type="InterPro" id="IPR029787">
    <property type="entry name" value="Nucleotide_cyclase"/>
</dbReference>
<keyword evidence="2" id="KW-0732">Signal</keyword>
<dbReference type="InterPro" id="IPR000160">
    <property type="entry name" value="GGDEF_dom"/>
</dbReference>
<feature type="domain" description="GGDEF" evidence="3">
    <location>
        <begin position="454"/>
        <end position="586"/>
    </location>
</feature>
<dbReference type="SMART" id="SM00267">
    <property type="entry name" value="GGDEF"/>
    <property type="match status" value="1"/>
</dbReference>
<feature type="transmembrane region" description="Helical" evidence="1">
    <location>
        <begin position="269"/>
        <end position="288"/>
    </location>
</feature>
<dbReference type="EMBL" id="AP014568">
    <property type="protein sequence ID" value="BAO81878.1"/>
    <property type="molecule type" value="Genomic_DNA"/>
</dbReference>
<name>A0A060NQU7_9BURK</name>
<feature type="transmembrane region" description="Helical" evidence="1">
    <location>
        <begin position="207"/>
        <end position="224"/>
    </location>
</feature>
<dbReference type="AlphaFoldDB" id="A0A060NQU7"/>
<sequence>MRLVLLWAAGVLLASAWAAGSAREGGALAPPAAAPEQPMQAGVVPVRGPGGLALQGQVAVLADPTGLLTLDEVRAASAAARWSTPNQPLRAGGPTVWWQRLVLQPQQAHGRWLLALPSTALRDVTLFGPFAADGSALAPPQASGLIRPFASRPLGLERLTFVLDLPEPGTYTVYLRVQSSIVQHMTPTLWHASDLHLARQHQRLFDGVVYGALVAFLFAALALWLSFRDTLFAWFGAMSGAALLTLLSFNGHAAQYLWPHSPWWIEHSYVSFPALWLVASAGFARAFLNTRQTAPAFDAVLLLLAVLALGSLCLGLAGWTVWAHGANELIALLGSAALALIAALLWRRGFTPARWYLLGSLAPFASVAALLLFNWGVSDWLFMQHNSLELGLLLQSLVLSGALSARIRHVQRQNALLARRADRLATAASTDSLTGLTNRRGLVEVSASLLRRPGQHAVVLLDLDRFKPINDQLGHEAGDFVLAELGRRLQRHSRTRDVVARLGGDEFVLLIGQCPARPELDALVERLRELLDAPIHYREHALRVSASIGVAISPDDGVELQSLLRAADWAMYGAKQQRNGVRFAADAPRTEPPTGLMQMP</sequence>
<accession>A0A060NQU7</accession>
<evidence type="ECO:0000256" key="1">
    <source>
        <dbReference type="SAM" id="Phobius"/>
    </source>
</evidence>